<dbReference type="RefSeq" id="WP_073169531.1">
    <property type="nucleotide sequence ID" value="NZ_FRDA01000011.1"/>
</dbReference>
<accession>A0A1M7PL71</accession>
<evidence type="ECO:0000256" key="3">
    <source>
        <dbReference type="ARBA" id="ARBA00022448"/>
    </source>
</evidence>
<evidence type="ECO:0000256" key="2">
    <source>
        <dbReference type="ARBA" id="ARBA00009477"/>
    </source>
</evidence>
<dbReference type="Gene3D" id="2.40.420.20">
    <property type="match status" value="1"/>
</dbReference>
<evidence type="ECO:0000313" key="9">
    <source>
        <dbReference type="EMBL" id="SHN18026.1"/>
    </source>
</evidence>
<dbReference type="GO" id="GO:1990195">
    <property type="term" value="C:macrolide transmembrane transporter complex"/>
    <property type="evidence" value="ECO:0007669"/>
    <property type="project" value="InterPro"/>
</dbReference>
<dbReference type="Gene3D" id="2.40.50.100">
    <property type="match status" value="1"/>
</dbReference>
<name>A0A1M7PL71_9PSED</name>
<dbReference type="InterPro" id="IPR058627">
    <property type="entry name" value="MdtA-like_C"/>
</dbReference>
<feature type="coiled-coil region" evidence="5">
    <location>
        <begin position="101"/>
        <end position="132"/>
    </location>
</feature>
<evidence type="ECO:0000256" key="5">
    <source>
        <dbReference type="SAM" id="Coils"/>
    </source>
</evidence>
<feature type="domain" description="Multidrug resistance protein MdtA-like barrel-sandwich hybrid" evidence="7">
    <location>
        <begin position="62"/>
        <end position="215"/>
    </location>
</feature>
<evidence type="ECO:0000259" key="7">
    <source>
        <dbReference type="Pfam" id="PF25917"/>
    </source>
</evidence>
<organism evidence="9 10">
    <name type="scientific">Pseudomonas asturiensis</name>
    <dbReference type="NCBI Taxonomy" id="1190415"/>
    <lineage>
        <taxon>Bacteria</taxon>
        <taxon>Pseudomonadati</taxon>
        <taxon>Pseudomonadota</taxon>
        <taxon>Gammaproteobacteria</taxon>
        <taxon>Pseudomonadales</taxon>
        <taxon>Pseudomonadaceae</taxon>
        <taxon>Pseudomonas</taxon>
    </lineage>
</organism>
<dbReference type="PANTHER" id="PTHR30469">
    <property type="entry name" value="MULTIDRUG RESISTANCE PROTEIN MDTA"/>
    <property type="match status" value="1"/>
</dbReference>
<reference evidence="9 10" key="1">
    <citation type="submission" date="2016-11" db="EMBL/GenBank/DDBJ databases">
        <authorList>
            <person name="Jaros S."/>
            <person name="Januszkiewicz K."/>
            <person name="Wedrychowicz H."/>
        </authorList>
    </citation>
    <scope>NUCLEOTIDE SEQUENCE [LARGE SCALE GENOMIC DNA]</scope>
    <source>
        <strain evidence="9 10">LMG 26898</strain>
    </source>
</reference>
<dbReference type="AlphaFoldDB" id="A0A1M7PL71"/>
<dbReference type="GO" id="GO:1990961">
    <property type="term" value="P:xenobiotic detoxification by transmembrane export across the plasma membrane"/>
    <property type="evidence" value="ECO:0007669"/>
    <property type="project" value="InterPro"/>
</dbReference>
<feature type="region of interest" description="Disordered" evidence="6">
    <location>
        <begin position="266"/>
        <end position="287"/>
    </location>
</feature>
<dbReference type="GO" id="GO:1990281">
    <property type="term" value="C:efflux pump complex"/>
    <property type="evidence" value="ECO:0007669"/>
    <property type="project" value="TreeGrafter"/>
</dbReference>
<evidence type="ECO:0000256" key="4">
    <source>
        <dbReference type="ARBA" id="ARBA00023054"/>
    </source>
</evidence>
<sequence length="390" mass="42267">MKRSRLPRRTVLAALCLFPVIAVCAWQILPDDHSKTHTVTVTRGSIESSVTALGTLQPRSYVDVGSQATGQIMKIHVQVGDQVKEGQLLVEIDPSTQKARLDAARYAIDNLKAQLQEQRALHELAQQKQQRQQRLAAGGATRAEDVQAAESEFRATQARVDMFKAQILEAQAALRSDEAALGYTRIYAPMSGTVVALDAREGQTLNAQQQTPLILRIARLSPMTVWAEVSEADIGHVKPGMNAYFTTLSGGNRRWKSTVRQILPVPPKPLEQANQGGGSPSSSRKSGGGRVVLYTVLLDVDNDDQALMAEMTAQIFFVAGRAQDTLTAPLSALKSGIQNDLQTAQVLTTRGEVQSRQVRTGISDRLRVQILDGLEEGDRLLVPSTSGSGG</sequence>
<evidence type="ECO:0000256" key="1">
    <source>
        <dbReference type="ARBA" id="ARBA00004196"/>
    </source>
</evidence>
<dbReference type="Pfam" id="PF25967">
    <property type="entry name" value="RND-MFP_C"/>
    <property type="match status" value="1"/>
</dbReference>
<dbReference type="EMBL" id="FRDA01000011">
    <property type="protein sequence ID" value="SHN18026.1"/>
    <property type="molecule type" value="Genomic_DNA"/>
</dbReference>
<evidence type="ECO:0000256" key="6">
    <source>
        <dbReference type="SAM" id="MobiDB-lite"/>
    </source>
</evidence>
<dbReference type="Proteomes" id="UP000183983">
    <property type="component" value="Unassembled WGS sequence"/>
</dbReference>
<evidence type="ECO:0000313" key="10">
    <source>
        <dbReference type="Proteomes" id="UP000183983"/>
    </source>
</evidence>
<dbReference type="STRING" id="1190415.SAMN05216593_111165"/>
<keyword evidence="4 5" id="KW-0175">Coiled coil</keyword>
<dbReference type="Pfam" id="PF25917">
    <property type="entry name" value="BSH_RND"/>
    <property type="match status" value="1"/>
</dbReference>
<dbReference type="GO" id="GO:0030313">
    <property type="term" value="C:cell envelope"/>
    <property type="evidence" value="ECO:0007669"/>
    <property type="project" value="UniProtKB-SubCell"/>
</dbReference>
<dbReference type="NCBIfam" id="TIGR01730">
    <property type="entry name" value="RND_mfp"/>
    <property type="match status" value="1"/>
</dbReference>
<dbReference type="OrthoDB" id="9791520at2"/>
<dbReference type="SUPFAM" id="SSF111369">
    <property type="entry name" value="HlyD-like secretion proteins"/>
    <property type="match status" value="1"/>
</dbReference>
<dbReference type="InterPro" id="IPR030190">
    <property type="entry name" value="MacA_alpha-hairpin_sf"/>
</dbReference>
<dbReference type="InterPro" id="IPR058625">
    <property type="entry name" value="MdtA-like_BSH"/>
</dbReference>
<dbReference type="Gene3D" id="6.10.140.1990">
    <property type="match status" value="1"/>
</dbReference>
<dbReference type="GO" id="GO:0015562">
    <property type="term" value="F:efflux transmembrane transporter activity"/>
    <property type="evidence" value="ECO:0007669"/>
    <property type="project" value="TreeGrafter"/>
</dbReference>
<comment type="similarity">
    <text evidence="2">Belongs to the membrane fusion protein (MFP) (TC 8.A.1) family.</text>
</comment>
<keyword evidence="3" id="KW-0813">Transport</keyword>
<dbReference type="InterPro" id="IPR006143">
    <property type="entry name" value="RND_pump_MFP"/>
</dbReference>
<feature type="domain" description="Multidrug resistance protein MdtA-like C-terminal permuted SH3" evidence="8">
    <location>
        <begin position="325"/>
        <end position="382"/>
    </location>
</feature>
<comment type="subcellular location">
    <subcellularLocation>
        <location evidence="1">Cell envelope</location>
    </subcellularLocation>
</comment>
<protein>
    <submittedName>
        <fullName evidence="9">Membrane fusion protein, macrolide-specific efflux system</fullName>
    </submittedName>
</protein>
<dbReference type="Gene3D" id="2.40.30.170">
    <property type="match status" value="1"/>
</dbReference>
<dbReference type="GO" id="GO:0019898">
    <property type="term" value="C:extrinsic component of membrane"/>
    <property type="evidence" value="ECO:0007669"/>
    <property type="project" value="InterPro"/>
</dbReference>
<evidence type="ECO:0000259" key="8">
    <source>
        <dbReference type="Pfam" id="PF25967"/>
    </source>
</evidence>
<proteinExistence type="inferred from homology"/>
<gene>
    <name evidence="9" type="ORF">SAMN05216593_111165</name>
</gene>
<dbReference type="PANTHER" id="PTHR30469:SF33">
    <property type="entry name" value="SLR1207 PROTEIN"/>
    <property type="match status" value="1"/>
</dbReference>